<evidence type="ECO:0000256" key="4">
    <source>
        <dbReference type="ARBA" id="ARBA00022840"/>
    </source>
</evidence>
<feature type="transmembrane region" description="Helical" evidence="7">
    <location>
        <begin position="347"/>
        <end position="368"/>
    </location>
</feature>
<dbReference type="RefSeq" id="WP_109763225.1">
    <property type="nucleotide sequence ID" value="NZ_QGGU01000005.1"/>
</dbReference>
<dbReference type="CDD" id="cd14014">
    <property type="entry name" value="STKc_PknB_like"/>
    <property type="match status" value="1"/>
</dbReference>
<evidence type="ECO:0000256" key="1">
    <source>
        <dbReference type="ARBA" id="ARBA00022679"/>
    </source>
</evidence>
<evidence type="ECO:0000256" key="2">
    <source>
        <dbReference type="ARBA" id="ARBA00022741"/>
    </source>
</evidence>
<comment type="caution">
    <text evidence="10">The sequence shown here is derived from an EMBL/GenBank/DDBJ whole genome shotgun (WGS) entry which is preliminary data.</text>
</comment>
<dbReference type="Gene3D" id="3.30.200.20">
    <property type="entry name" value="Phosphorylase Kinase, domain 1"/>
    <property type="match status" value="1"/>
</dbReference>
<evidence type="ECO:0000259" key="9">
    <source>
        <dbReference type="PROSITE" id="PS50885"/>
    </source>
</evidence>
<dbReference type="InterPro" id="IPR003660">
    <property type="entry name" value="HAMP_dom"/>
</dbReference>
<dbReference type="SUPFAM" id="SSF103190">
    <property type="entry name" value="Sensory domain-like"/>
    <property type="match status" value="1"/>
</dbReference>
<dbReference type="SMART" id="SM00220">
    <property type="entry name" value="S_TKc"/>
    <property type="match status" value="1"/>
</dbReference>
<name>A0A316FW01_9GAMM</name>
<protein>
    <submittedName>
        <fullName evidence="10">Serine/threonine-protein kinase</fullName>
    </submittedName>
</protein>
<dbReference type="InterPro" id="IPR000719">
    <property type="entry name" value="Prot_kinase_dom"/>
</dbReference>
<dbReference type="GO" id="GO:0005524">
    <property type="term" value="F:ATP binding"/>
    <property type="evidence" value="ECO:0007669"/>
    <property type="project" value="UniProtKB-UniRule"/>
</dbReference>
<evidence type="ECO:0000256" key="6">
    <source>
        <dbReference type="SAM" id="MobiDB-lite"/>
    </source>
</evidence>
<dbReference type="InterPro" id="IPR029151">
    <property type="entry name" value="Sensor-like_sf"/>
</dbReference>
<dbReference type="Pfam" id="PF00672">
    <property type="entry name" value="HAMP"/>
    <property type="match status" value="1"/>
</dbReference>
<keyword evidence="1" id="KW-0808">Transferase</keyword>
<evidence type="ECO:0000313" key="11">
    <source>
        <dbReference type="Proteomes" id="UP000245790"/>
    </source>
</evidence>
<feature type="region of interest" description="Disordered" evidence="6">
    <location>
        <begin position="1"/>
        <end position="55"/>
    </location>
</feature>
<dbReference type="PROSITE" id="PS00108">
    <property type="entry name" value="PROTEIN_KINASE_ST"/>
    <property type="match status" value="1"/>
</dbReference>
<dbReference type="GO" id="GO:0016020">
    <property type="term" value="C:membrane"/>
    <property type="evidence" value="ECO:0007669"/>
    <property type="project" value="InterPro"/>
</dbReference>
<dbReference type="AlphaFoldDB" id="A0A316FW01"/>
<dbReference type="PANTHER" id="PTHR43289:SF6">
    <property type="entry name" value="SERINE_THREONINE-PROTEIN KINASE NEKL-3"/>
    <property type="match status" value="1"/>
</dbReference>
<proteinExistence type="predicted"/>
<dbReference type="EMBL" id="QGGU01000005">
    <property type="protein sequence ID" value="PWK51836.1"/>
    <property type="molecule type" value="Genomic_DNA"/>
</dbReference>
<gene>
    <name evidence="10" type="ORF">C8D97_105151</name>
</gene>
<dbReference type="InterPro" id="IPR008271">
    <property type="entry name" value="Ser/Thr_kinase_AS"/>
</dbReference>
<dbReference type="PANTHER" id="PTHR43289">
    <property type="entry name" value="MITOGEN-ACTIVATED PROTEIN KINASE KINASE KINASE 20-RELATED"/>
    <property type="match status" value="1"/>
</dbReference>
<dbReference type="Gene3D" id="1.10.510.10">
    <property type="entry name" value="Transferase(Phosphotransferase) domain 1"/>
    <property type="match status" value="1"/>
</dbReference>
<evidence type="ECO:0000259" key="8">
    <source>
        <dbReference type="PROSITE" id="PS50011"/>
    </source>
</evidence>
<evidence type="ECO:0000313" key="10">
    <source>
        <dbReference type="EMBL" id="PWK51836.1"/>
    </source>
</evidence>
<evidence type="ECO:0000256" key="7">
    <source>
        <dbReference type="SAM" id="Phobius"/>
    </source>
</evidence>
<dbReference type="PROSITE" id="PS00107">
    <property type="entry name" value="PROTEIN_KINASE_ATP"/>
    <property type="match status" value="1"/>
</dbReference>
<dbReference type="SMART" id="SM00304">
    <property type="entry name" value="HAMP"/>
    <property type="match status" value="1"/>
</dbReference>
<dbReference type="PROSITE" id="PS50011">
    <property type="entry name" value="PROTEIN_KINASE_DOM"/>
    <property type="match status" value="1"/>
</dbReference>
<accession>A0A316FW01</accession>
<dbReference type="GO" id="GO:0004674">
    <property type="term" value="F:protein serine/threonine kinase activity"/>
    <property type="evidence" value="ECO:0007669"/>
    <property type="project" value="TreeGrafter"/>
</dbReference>
<dbReference type="Pfam" id="PF00069">
    <property type="entry name" value="Pkinase"/>
    <property type="match status" value="1"/>
</dbReference>
<feature type="compositionally biased region" description="Low complexity" evidence="6">
    <location>
        <begin position="36"/>
        <end position="48"/>
    </location>
</feature>
<dbReference type="InterPro" id="IPR017441">
    <property type="entry name" value="Protein_kinase_ATP_BS"/>
</dbReference>
<dbReference type="SUPFAM" id="SSF158472">
    <property type="entry name" value="HAMP domain-like"/>
    <property type="match status" value="1"/>
</dbReference>
<keyword evidence="11" id="KW-1185">Reference proteome</keyword>
<feature type="domain" description="HAMP" evidence="9">
    <location>
        <begin position="528"/>
        <end position="580"/>
    </location>
</feature>
<dbReference type="PROSITE" id="PS50885">
    <property type="entry name" value="HAMP"/>
    <property type="match status" value="1"/>
</dbReference>
<feature type="compositionally biased region" description="Polar residues" evidence="6">
    <location>
        <begin position="16"/>
        <end position="30"/>
    </location>
</feature>
<keyword evidence="2 5" id="KW-0547">Nucleotide-binding</keyword>
<feature type="transmembrane region" description="Helical" evidence="7">
    <location>
        <begin position="505"/>
        <end position="527"/>
    </location>
</feature>
<evidence type="ECO:0000256" key="3">
    <source>
        <dbReference type="ARBA" id="ARBA00022777"/>
    </source>
</evidence>
<evidence type="ECO:0000256" key="5">
    <source>
        <dbReference type="PROSITE-ProRule" id="PRU10141"/>
    </source>
</evidence>
<keyword evidence="7" id="KW-1133">Transmembrane helix</keyword>
<dbReference type="Proteomes" id="UP000245790">
    <property type="component" value="Unassembled WGS sequence"/>
</dbReference>
<sequence length="620" mass="69131">MQSRFKTSLGDAKGEQPTSSNNANKRSPSSGKAERSSSLTSSSASSSEPKSKAVRPKNVGRYKVIDELGRGAMAYVYKAYDPEIDRFLAVKVLREELANDDDYRAGFIREAKLAGQLAHPGIVTVYDVGVADDKPYIAMELLDGTPLDDLLRKRQRFTVNFTVSILVQLTRALYYAHKQGVSHRDIKPGNIMCLADNKTVKITDFGIAQLDDSLASAGKTQEKVLGTPEYMSPEQVLGQSLDARSDLYSLGSLIHTMITGTTPFRADDYGELFRQIIKDKPENMSVEGVTIPDELQDIVRKLLQKQPDKRYQNAALLMRDIKELLNVMETQQKEQDRPGFVSLRLRWTLGMASLVAVTMLIGLVIVYFQQYSAMRNMATDYGYSTSKLIAFEVAEPMLLQDQVALEAIVSDLKQNQDIEYVSLRNNQGKVLASTLSEEVNKPFLPFAGSELIDQTENAAIYSRTVSSNHQVFDVDSTIMYQDKKLGRVVVTVSADNLVQSAKLTLIIMIVLMIITLIAVFVMTLAFARKISAQSKKLSLALERIRRGQFNRRLGVERNDEFGRMSIAFNQMAESLEKRFDKGAPRISGDTEKLLVSKPTGEAVKSTDSDESTVILEKYQD</sequence>
<organism evidence="10 11">
    <name type="scientific">Pleionea mediterranea</name>
    <dbReference type="NCBI Taxonomy" id="523701"/>
    <lineage>
        <taxon>Bacteria</taxon>
        <taxon>Pseudomonadati</taxon>
        <taxon>Pseudomonadota</taxon>
        <taxon>Gammaproteobacteria</taxon>
        <taxon>Oceanospirillales</taxon>
        <taxon>Pleioneaceae</taxon>
        <taxon>Pleionea</taxon>
    </lineage>
</organism>
<dbReference type="OrthoDB" id="9801841at2"/>
<dbReference type="Gene3D" id="6.10.340.10">
    <property type="match status" value="1"/>
</dbReference>
<keyword evidence="7" id="KW-0812">Transmembrane</keyword>
<feature type="domain" description="Protein kinase" evidence="8">
    <location>
        <begin position="62"/>
        <end position="325"/>
    </location>
</feature>
<keyword evidence="7" id="KW-0472">Membrane</keyword>
<dbReference type="InterPro" id="IPR011009">
    <property type="entry name" value="Kinase-like_dom_sf"/>
</dbReference>
<keyword evidence="3 10" id="KW-0418">Kinase</keyword>
<feature type="binding site" evidence="5">
    <location>
        <position position="91"/>
    </location>
    <ligand>
        <name>ATP</name>
        <dbReference type="ChEBI" id="CHEBI:30616"/>
    </ligand>
</feature>
<reference evidence="10 11" key="1">
    <citation type="submission" date="2018-05" db="EMBL/GenBank/DDBJ databases">
        <title>Genomic Encyclopedia of Type Strains, Phase IV (KMG-IV): sequencing the most valuable type-strain genomes for metagenomic binning, comparative biology and taxonomic classification.</title>
        <authorList>
            <person name="Goeker M."/>
        </authorList>
    </citation>
    <scope>NUCLEOTIDE SEQUENCE [LARGE SCALE GENOMIC DNA]</scope>
    <source>
        <strain evidence="10 11">DSM 25350</strain>
    </source>
</reference>
<dbReference type="SUPFAM" id="SSF56112">
    <property type="entry name" value="Protein kinase-like (PK-like)"/>
    <property type="match status" value="1"/>
</dbReference>
<keyword evidence="4 5" id="KW-0067">ATP-binding</keyword>
<dbReference type="CDD" id="cd06225">
    <property type="entry name" value="HAMP"/>
    <property type="match status" value="1"/>
</dbReference>
<dbReference type="GO" id="GO:0007165">
    <property type="term" value="P:signal transduction"/>
    <property type="evidence" value="ECO:0007669"/>
    <property type="project" value="InterPro"/>
</dbReference>